<name>A0A3R8LCP3_BIBTR</name>
<sequence length="167" mass="20056">MFKKLLTFLACIIPFSACSVNFLRGEFSYIDHHIALDDLIRAEWHLYKTGIDPYKIKRTHSDYFSENMKYIPNYIETIYFDDTRHKNYSRENYLFEINDYDLLNHKDFLSNLLTFPCNAKIMDNDKMSHIQPSGLAFPFGRMKNIIRCRKGYYKLEKINENSFVIKY</sequence>
<feature type="signal peptide" evidence="1">
    <location>
        <begin position="1"/>
        <end position="19"/>
    </location>
</feature>
<accession>A0A3R8LCP3</accession>
<evidence type="ECO:0000313" key="2">
    <source>
        <dbReference type="EMBL" id="RRN04854.1"/>
    </source>
</evidence>
<dbReference type="AlphaFoldDB" id="A0A3R8LCP3"/>
<dbReference type="RefSeq" id="WP_125134800.1">
    <property type="nucleotide sequence ID" value="NZ_RRUC01000015.1"/>
</dbReference>
<dbReference type="EMBL" id="RRUC01000015">
    <property type="protein sequence ID" value="RRN04854.1"/>
    <property type="molecule type" value="Genomic_DNA"/>
</dbReference>
<reference evidence="2 3" key="1">
    <citation type="submission" date="2018-11" db="EMBL/GenBank/DDBJ databases">
        <title>Whole genome sequence of Bibersteinia trehalosi strain OADDL-BT1 an multidrug resistant pathogen isolate.</title>
        <authorList>
            <person name="Couger M."/>
            <person name="Ramachandran A."/>
        </authorList>
    </citation>
    <scope>NUCLEOTIDE SEQUENCE [LARGE SCALE GENOMIC DNA]</scope>
    <source>
        <strain evidence="2 3">OADDL-BT1</strain>
    </source>
</reference>
<evidence type="ECO:0008006" key="4">
    <source>
        <dbReference type="Google" id="ProtNLM"/>
    </source>
</evidence>
<feature type="chain" id="PRO_5018706745" description="Lipoprotein" evidence="1">
    <location>
        <begin position="20"/>
        <end position="167"/>
    </location>
</feature>
<evidence type="ECO:0000256" key="1">
    <source>
        <dbReference type="SAM" id="SignalP"/>
    </source>
</evidence>
<comment type="caution">
    <text evidence="2">The sequence shown here is derived from an EMBL/GenBank/DDBJ whole genome shotgun (WGS) entry which is preliminary data.</text>
</comment>
<evidence type="ECO:0000313" key="3">
    <source>
        <dbReference type="Proteomes" id="UP000276010"/>
    </source>
</evidence>
<protein>
    <recommendedName>
        <fullName evidence="4">Lipoprotein</fullName>
    </recommendedName>
</protein>
<proteinExistence type="predicted"/>
<gene>
    <name evidence="2" type="ORF">EIM44_05295</name>
</gene>
<keyword evidence="1" id="KW-0732">Signal</keyword>
<dbReference type="Proteomes" id="UP000276010">
    <property type="component" value="Unassembled WGS sequence"/>
</dbReference>
<organism evidence="2 3">
    <name type="scientific">Bibersteinia trehalosi</name>
    <name type="common">Pasteurella trehalosi</name>
    <dbReference type="NCBI Taxonomy" id="47735"/>
    <lineage>
        <taxon>Bacteria</taxon>
        <taxon>Pseudomonadati</taxon>
        <taxon>Pseudomonadota</taxon>
        <taxon>Gammaproteobacteria</taxon>
        <taxon>Pasteurellales</taxon>
        <taxon>Pasteurellaceae</taxon>
        <taxon>Bibersteinia</taxon>
    </lineage>
</organism>
<dbReference type="STRING" id="1263831.F543_10680"/>